<dbReference type="HOGENOM" id="CLU_091970_0_0_4"/>
<dbReference type="Pfam" id="PF00313">
    <property type="entry name" value="CSD"/>
    <property type="match status" value="1"/>
</dbReference>
<evidence type="ECO:0000313" key="5">
    <source>
        <dbReference type="EMBL" id="AJE18542.1"/>
    </source>
</evidence>
<comment type="subcellular location">
    <subcellularLocation>
        <location evidence="2">Cytoplasm</location>
    </subcellularLocation>
</comment>
<dbReference type="PROSITE" id="PS51857">
    <property type="entry name" value="CSD_2"/>
    <property type="match status" value="1"/>
</dbReference>
<keyword evidence="3" id="KW-1133">Transmembrane helix</keyword>
<keyword evidence="3" id="KW-0812">Transmembrane</keyword>
<feature type="transmembrane region" description="Helical" evidence="3">
    <location>
        <begin position="120"/>
        <end position="136"/>
    </location>
</feature>
<organism evidence="5 6">
    <name type="scientific">Neisseria elongata subsp. glycolytica ATCC 29315</name>
    <dbReference type="NCBI Taxonomy" id="546263"/>
    <lineage>
        <taxon>Bacteria</taxon>
        <taxon>Pseudomonadati</taxon>
        <taxon>Pseudomonadota</taxon>
        <taxon>Betaproteobacteria</taxon>
        <taxon>Neisseriales</taxon>
        <taxon>Neisseriaceae</taxon>
        <taxon>Neisseria</taxon>
    </lineage>
</organism>
<evidence type="ECO:0000259" key="4">
    <source>
        <dbReference type="PROSITE" id="PS51857"/>
    </source>
</evidence>
<dbReference type="Proteomes" id="UP000031392">
    <property type="component" value="Chromosome"/>
</dbReference>
<dbReference type="RefSeq" id="WP_041961390.1">
    <property type="nucleotide sequence ID" value="NZ_CP007726.1"/>
</dbReference>
<sequence>MTEKFKGHIVKWHDEKGFGFIKCQDLSEEIFFHISQYKGKQRPEINEQVVFTLGKNRQGKTQALQVQEWLFVRKQQRKREYWQQQQDEFENNRQLFTVCAMAPYILLAAAWLIGKVPTVLPLWYIIFSLMAFAAYAKDKYAAENGSWRTPENTLHMLSLFGGWSGAWLAQIWLRHKSKKTEFRRIYWLTVLINLSLLFYLLFSPSGHRWLSIWR</sequence>
<keyword evidence="1" id="KW-0597">Phosphoprotein</keyword>
<accession>A0A0B5CHM6</accession>
<dbReference type="PANTHER" id="PTHR12962">
    <property type="entry name" value="CALCIUM-REGULATED HEAT STABLE PROTEIN CRHSP-24-RELATED"/>
    <property type="match status" value="1"/>
</dbReference>
<dbReference type="PANTHER" id="PTHR12962:SF1">
    <property type="entry name" value="COLD SHOCK DOMAIN-CONTAINING PROTEIN CG9705"/>
    <property type="match status" value="1"/>
</dbReference>
<dbReference type="InterPro" id="IPR011129">
    <property type="entry name" value="CSD"/>
</dbReference>
<dbReference type="GO" id="GO:0005829">
    <property type="term" value="C:cytosol"/>
    <property type="evidence" value="ECO:0007669"/>
    <property type="project" value="UniProtKB-ARBA"/>
</dbReference>
<dbReference type="SUPFAM" id="SSF50249">
    <property type="entry name" value="Nucleic acid-binding proteins"/>
    <property type="match status" value="1"/>
</dbReference>
<feature type="transmembrane region" description="Helical" evidence="3">
    <location>
        <begin position="95"/>
        <end position="113"/>
    </location>
</feature>
<dbReference type="PROSITE" id="PS00352">
    <property type="entry name" value="CSD_1"/>
    <property type="match status" value="1"/>
</dbReference>
<dbReference type="Pfam" id="PF06961">
    <property type="entry name" value="DUF1294"/>
    <property type="match status" value="1"/>
</dbReference>
<evidence type="ECO:0000313" key="6">
    <source>
        <dbReference type="Proteomes" id="UP000031392"/>
    </source>
</evidence>
<dbReference type="KEGG" id="nel:NELON_06310"/>
<keyword evidence="6" id="KW-1185">Reference proteome</keyword>
<feature type="transmembrane region" description="Helical" evidence="3">
    <location>
        <begin position="185"/>
        <end position="202"/>
    </location>
</feature>
<proteinExistence type="predicted"/>
<name>A0A0B5CHM6_NEIEG</name>
<dbReference type="InterPro" id="IPR052069">
    <property type="entry name" value="Ca-reg_mRNA-binding_domain"/>
</dbReference>
<dbReference type="InterPro" id="IPR012340">
    <property type="entry name" value="NA-bd_OB-fold"/>
</dbReference>
<gene>
    <name evidence="5" type="ORF">NELON_06310</name>
</gene>
<dbReference type="InterPro" id="IPR019844">
    <property type="entry name" value="CSD_CS"/>
</dbReference>
<dbReference type="InterPro" id="IPR002059">
    <property type="entry name" value="CSP_DNA-bd"/>
</dbReference>
<reference evidence="5 6" key="2">
    <citation type="journal article" date="2015" name="PLoS Genet.">
        <title>Common Cell Shape Evolution of Two Nasopharyngeal Pathogens.</title>
        <authorList>
            <person name="Veyrier F.J."/>
            <person name="Biais N."/>
            <person name="Morales P."/>
            <person name="Belkacem N."/>
            <person name="Guilhen C."/>
            <person name="Ranjeva S."/>
            <person name="Sismeiro O."/>
            <person name="Pehau-Arnaudet G."/>
            <person name="Rocha E.P."/>
            <person name="Werts C."/>
            <person name="Taha M.K."/>
            <person name="Boneca I.G."/>
        </authorList>
    </citation>
    <scope>NUCLEOTIDE SEQUENCE [LARGE SCALE GENOMIC DNA]</scope>
    <source>
        <strain evidence="5 6">ATCC 29315</strain>
    </source>
</reference>
<dbReference type="EMBL" id="CP007726">
    <property type="protein sequence ID" value="AJE18542.1"/>
    <property type="molecule type" value="Genomic_DNA"/>
</dbReference>
<dbReference type="Gene3D" id="2.40.50.140">
    <property type="entry name" value="Nucleic acid-binding proteins"/>
    <property type="match status" value="1"/>
</dbReference>
<dbReference type="AlphaFoldDB" id="A0A0B5CHM6"/>
<dbReference type="GO" id="GO:0003730">
    <property type="term" value="F:mRNA 3'-UTR binding"/>
    <property type="evidence" value="ECO:0007669"/>
    <property type="project" value="TreeGrafter"/>
</dbReference>
<dbReference type="SMART" id="SM00357">
    <property type="entry name" value="CSP"/>
    <property type="match status" value="1"/>
</dbReference>
<evidence type="ECO:0000256" key="3">
    <source>
        <dbReference type="SAM" id="Phobius"/>
    </source>
</evidence>
<protein>
    <recommendedName>
        <fullName evidence="4">CSD domain-containing protein</fullName>
    </recommendedName>
</protein>
<reference evidence="6" key="1">
    <citation type="submission" date="2014-05" db="EMBL/GenBank/DDBJ databases">
        <title>Complete Genome sequence of Neisseria elongata subsp. glycolytica.</title>
        <authorList>
            <person name="Veyrier F.J."/>
            <person name="Taha M.-K."/>
        </authorList>
    </citation>
    <scope>NUCLEOTIDE SEQUENCE [LARGE SCALE GENOMIC DNA]</scope>
    <source>
        <strain evidence="6">ATCC 29315</strain>
    </source>
</reference>
<evidence type="ECO:0000256" key="1">
    <source>
        <dbReference type="ARBA" id="ARBA00022553"/>
    </source>
</evidence>
<keyword evidence="3" id="KW-0472">Membrane</keyword>
<evidence type="ECO:0000256" key="2">
    <source>
        <dbReference type="RuleBase" id="RU000408"/>
    </source>
</evidence>
<dbReference type="PATRIC" id="fig|546263.7.peg.1349"/>
<dbReference type="GO" id="GO:0043488">
    <property type="term" value="P:regulation of mRNA stability"/>
    <property type="evidence" value="ECO:0007669"/>
    <property type="project" value="TreeGrafter"/>
</dbReference>
<dbReference type="CDD" id="cd04458">
    <property type="entry name" value="CSP_CDS"/>
    <property type="match status" value="1"/>
</dbReference>
<dbReference type="InterPro" id="IPR010718">
    <property type="entry name" value="DUF1294"/>
</dbReference>
<feature type="domain" description="CSD" evidence="4">
    <location>
        <begin position="4"/>
        <end position="68"/>
    </location>
</feature>